<evidence type="ECO:0000313" key="3">
    <source>
        <dbReference type="EMBL" id="CCG82243.1"/>
    </source>
</evidence>
<dbReference type="EMBL" id="CAHR02000075">
    <property type="protein sequence ID" value="CCG82243.1"/>
    <property type="molecule type" value="Genomic_DNA"/>
</dbReference>
<feature type="region of interest" description="Disordered" evidence="2">
    <location>
        <begin position="19"/>
        <end position="69"/>
    </location>
</feature>
<dbReference type="Proteomes" id="UP000013776">
    <property type="component" value="Unassembled WGS sequence"/>
</dbReference>
<feature type="coiled-coil region" evidence="1">
    <location>
        <begin position="213"/>
        <end position="354"/>
    </location>
</feature>
<keyword evidence="1" id="KW-0175">Coiled coil</keyword>
<evidence type="ECO:0000313" key="4">
    <source>
        <dbReference type="Proteomes" id="UP000013776"/>
    </source>
</evidence>
<comment type="caution">
    <text evidence="3">The sequence shown here is derived from an EMBL/GenBank/DDBJ whole genome shotgun (WGS) entry which is preliminary data.</text>
</comment>
<proteinExistence type="predicted"/>
<dbReference type="OrthoDB" id="5395440at2759"/>
<organism evidence="3 4">
    <name type="scientific">Taphrina deformans (strain PYCC 5710 / ATCC 11124 / CBS 356.35 / IMI 108563 / JCM 9778 / NBRC 8474)</name>
    <name type="common">Peach leaf curl fungus</name>
    <name type="synonym">Lalaria deformans</name>
    <dbReference type="NCBI Taxonomy" id="1097556"/>
    <lineage>
        <taxon>Eukaryota</taxon>
        <taxon>Fungi</taxon>
        <taxon>Dikarya</taxon>
        <taxon>Ascomycota</taxon>
        <taxon>Taphrinomycotina</taxon>
        <taxon>Taphrinomycetes</taxon>
        <taxon>Taphrinales</taxon>
        <taxon>Taphrinaceae</taxon>
        <taxon>Taphrina</taxon>
    </lineage>
</organism>
<feature type="region of interest" description="Disordered" evidence="2">
    <location>
        <begin position="111"/>
        <end position="138"/>
    </location>
</feature>
<keyword evidence="4" id="KW-1185">Reference proteome</keyword>
<name>R4XCV5_TAPDE</name>
<sequence length="438" mass="48653">MSPVAAVLTPNTPSFIIRDLDKDPHGPAPPSKNFLGANLKGLATPDSTPNSSPRAIFDGQESTMTRSGSDLSTYTTDMEDHHQRNSSMVSSRSATFPFTSIFKWKRTISSSSVPTTGLQSPPIEDHASRTSGYFNPDVRPATTTTLDNLGLAIKNSKNDFNSVVEAQLQEERRLRHLAEDRLTEVEEEVTRLCTVLLPTDTGEAGEAYFSSILSSVRTAINSYEERTDGLERQLEEKSARLTVERRERINIDIEHNALRAELKQLQIQVAEASKPSELLDRNEELARENESLRDQLRMLKEAAALTTLKAETAAKEEEKKAEIEDDRAALLQRVKDTEAQRDALREVSRGLRQRLTIETRKNADKMRALAAIDTNITTRHARSHSRQSSSCLSQYDSPKLGGREYALSSLGESLVVPGRPKPERFVTAMEVPSVGIPV</sequence>
<evidence type="ECO:0000256" key="1">
    <source>
        <dbReference type="SAM" id="Coils"/>
    </source>
</evidence>
<feature type="compositionally biased region" description="Polar residues" evidence="2">
    <location>
        <begin position="60"/>
        <end position="69"/>
    </location>
</feature>
<evidence type="ECO:0000256" key="2">
    <source>
        <dbReference type="SAM" id="MobiDB-lite"/>
    </source>
</evidence>
<dbReference type="AlphaFoldDB" id="R4XCV5"/>
<gene>
    <name evidence="3" type="ORF">TAPDE_002251</name>
</gene>
<dbReference type="VEuPathDB" id="FungiDB:TAPDE_002251"/>
<accession>R4XCV5</accession>
<protein>
    <submittedName>
        <fullName evidence="3">Uncharacterized protein</fullName>
    </submittedName>
</protein>
<reference evidence="3 4" key="1">
    <citation type="journal article" date="2013" name="MBio">
        <title>Genome sequencing of the plant pathogen Taphrina deformans, the causal agent of peach leaf curl.</title>
        <authorList>
            <person name="Cisse O.H."/>
            <person name="Almeida J.M.G.C.F."/>
            <person name="Fonseca A."/>
            <person name="Kumar A.A."/>
            <person name="Salojaervi J."/>
            <person name="Overmyer K."/>
            <person name="Hauser P.M."/>
            <person name="Pagni M."/>
        </authorList>
    </citation>
    <scope>NUCLEOTIDE SEQUENCE [LARGE SCALE GENOMIC DNA]</scope>
    <source>
        <strain evidence="4">PYCC 5710 / ATCC 11124 / CBS 356.35 / IMI 108563 / JCM 9778 / NBRC 8474</strain>
    </source>
</reference>